<sequence>MCREAITLAICAPQNPPLLSFTCGKLHLVAGHRDVCADARGPCICFFGTCGVVERDFSTVAVDFTAMTKLRCAHCTLREDAVGERRSAQEILESPLLQRHALPVGDTGSFRKHQDILKGLWGGESSCPFHVVPDLEVEETIETAVEEEADEMTPMSAVEVTTPENTIEPPAKPADVASQSIVEATAPEMTTSSSPRPEMVNGLENGLESGLGLKSSRWANATSPEKATPSPKPRPSRLPEPSRRASTVAKDSSKLRDAARHIATAKSFLAKKVTR</sequence>
<feature type="compositionally biased region" description="Polar residues" evidence="1">
    <location>
        <begin position="186"/>
        <end position="195"/>
    </location>
</feature>
<keyword evidence="3" id="KW-1185">Reference proteome</keyword>
<gene>
    <name evidence="2" type="ORF">QQX98_000055</name>
</gene>
<feature type="region of interest" description="Disordered" evidence="1">
    <location>
        <begin position="186"/>
        <end position="257"/>
    </location>
</feature>
<evidence type="ECO:0000256" key="1">
    <source>
        <dbReference type="SAM" id="MobiDB-lite"/>
    </source>
</evidence>
<feature type="compositionally biased region" description="Low complexity" evidence="1">
    <location>
        <begin position="201"/>
        <end position="213"/>
    </location>
</feature>
<evidence type="ECO:0000313" key="3">
    <source>
        <dbReference type="Proteomes" id="UP001498476"/>
    </source>
</evidence>
<proteinExistence type="predicted"/>
<dbReference type="Proteomes" id="UP001498476">
    <property type="component" value="Unassembled WGS sequence"/>
</dbReference>
<evidence type="ECO:0000313" key="2">
    <source>
        <dbReference type="EMBL" id="KAK7425141.1"/>
    </source>
</evidence>
<name>A0ABR1HVS7_9HYPO</name>
<reference evidence="2 3" key="1">
    <citation type="journal article" date="2025" name="Microbiol. Resour. Announc.">
        <title>Draft genome sequences for Neonectria magnoliae and Neonectria punicea, canker pathogens of Liriodendron tulipifera and Acer saccharum in West Virginia.</title>
        <authorList>
            <person name="Petronek H.M."/>
            <person name="Kasson M.T."/>
            <person name="Metheny A.M."/>
            <person name="Stauder C.M."/>
            <person name="Lovett B."/>
            <person name="Lynch S.C."/>
            <person name="Garnas J.R."/>
            <person name="Kasson L.R."/>
            <person name="Stajich J.E."/>
        </authorList>
    </citation>
    <scope>NUCLEOTIDE SEQUENCE [LARGE SCALE GENOMIC DNA]</scope>
    <source>
        <strain evidence="2 3">NRRL 64653</strain>
    </source>
</reference>
<protein>
    <submittedName>
        <fullName evidence="2">Uncharacterized protein</fullName>
    </submittedName>
</protein>
<comment type="caution">
    <text evidence="2">The sequence shown here is derived from an EMBL/GenBank/DDBJ whole genome shotgun (WGS) entry which is preliminary data.</text>
</comment>
<dbReference type="EMBL" id="JAZAVJ010000001">
    <property type="protein sequence ID" value="KAK7425141.1"/>
    <property type="molecule type" value="Genomic_DNA"/>
</dbReference>
<accession>A0ABR1HVS7</accession>
<organism evidence="2 3">
    <name type="scientific">Neonectria punicea</name>
    <dbReference type="NCBI Taxonomy" id="979145"/>
    <lineage>
        <taxon>Eukaryota</taxon>
        <taxon>Fungi</taxon>
        <taxon>Dikarya</taxon>
        <taxon>Ascomycota</taxon>
        <taxon>Pezizomycotina</taxon>
        <taxon>Sordariomycetes</taxon>
        <taxon>Hypocreomycetidae</taxon>
        <taxon>Hypocreales</taxon>
        <taxon>Nectriaceae</taxon>
        <taxon>Neonectria</taxon>
    </lineage>
</organism>